<sequence>MTWTVFAAKIKGRQNPSQASELGPPDVAIATIVRMLHYNAEIIDRGASSCGASAILHELVRSLPGILPLALFGLYYRQKLRHQCGMEPNPCNDFCVHCFCHPSLVSRVSWHANIERQNHRISMSPRVEGGMNRGALEQPAEGALATPKLLFEGAVTLSLRGTIWSSRSCQISP</sequence>
<keyword evidence="2" id="KW-1185">Reference proteome</keyword>
<evidence type="ECO:0000313" key="2">
    <source>
        <dbReference type="Proteomes" id="UP000026915"/>
    </source>
</evidence>
<dbReference type="Gramene" id="EOY01055">
    <property type="protein sequence ID" value="EOY01055"/>
    <property type="gene ID" value="TCM_010993"/>
</dbReference>
<dbReference type="AlphaFoldDB" id="A0A061E7S0"/>
<dbReference type="EMBL" id="CM001880">
    <property type="protein sequence ID" value="EOY01055.1"/>
    <property type="molecule type" value="Genomic_DNA"/>
</dbReference>
<reference evidence="1 2" key="1">
    <citation type="journal article" date="2013" name="Genome Biol.">
        <title>The genome sequence of the most widely cultivated cacao type and its use to identify candidate genes regulating pod color.</title>
        <authorList>
            <person name="Motamayor J.C."/>
            <person name="Mockaitis K."/>
            <person name="Schmutz J."/>
            <person name="Haiminen N."/>
            <person name="Iii D.L."/>
            <person name="Cornejo O."/>
            <person name="Findley S.D."/>
            <person name="Zheng P."/>
            <person name="Utro F."/>
            <person name="Royaert S."/>
            <person name="Saski C."/>
            <person name="Jenkins J."/>
            <person name="Podicheti R."/>
            <person name="Zhao M."/>
            <person name="Scheffler B.E."/>
            <person name="Stack J.C."/>
            <person name="Feltus F.A."/>
            <person name="Mustiga G.M."/>
            <person name="Amores F."/>
            <person name="Phillips W."/>
            <person name="Marelli J.P."/>
            <person name="May G.D."/>
            <person name="Shapiro H."/>
            <person name="Ma J."/>
            <person name="Bustamante C.D."/>
            <person name="Schnell R.J."/>
            <person name="Main D."/>
            <person name="Gilbert D."/>
            <person name="Parida L."/>
            <person name="Kuhn D.N."/>
        </authorList>
    </citation>
    <scope>NUCLEOTIDE SEQUENCE [LARGE SCALE GENOMIC DNA]</scope>
    <source>
        <strain evidence="2">cv. Matina 1-6</strain>
    </source>
</reference>
<dbReference type="InParanoid" id="A0A061E7S0"/>
<protein>
    <submittedName>
        <fullName evidence="1">Uncharacterized protein</fullName>
    </submittedName>
</protein>
<accession>A0A061E7S0</accession>
<evidence type="ECO:0000313" key="1">
    <source>
        <dbReference type="EMBL" id="EOY01055.1"/>
    </source>
</evidence>
<dbReference type="InterPro" id="IPR006461">
    <property type="entry name" value="PLAC_motif_containing"/>
</dbReference>
<organism evidence="1 2">
    <name type="scientific">Theobroma cacao</name>
    <name type="common">Cacao</name>
    <name type="synonym">Cocoa</name>
    <dbReference type="NCBI Taxonomy" id="3641"/>
    <lineage>
        <taxon>Eukaryota</taxon>
        <taxon>Viridiplantae</taxon>
        <taxon>Streptophyta</taxon>
        <taxon>Embryophyta</taxon>
        <taxon>Tracheophyta</taxon>
        <taxon>Spermatophyta</taxon>
        <taxon>Magnoliopsida</taxon>
        <taxon>eudicotyledons</taxon>
        <taxon>Gunneridae</taxon>
        <taxon>Pentapetalae</taxon>
        <taxon>rosids</taxon>
        <taxon>malvids</taxon>
        <taxon>Malvales</taxon>
        <taxon>Malvaceae</taxon>
        <taxon>Byttnerioideae</taxon>
        <taxon>Theobroma</taxon>
    </lineage>
</organism>
<dbReference type="HOGENOM" id="CLU_1550305_0_0_1"/>
<dbReference type="STRING" id="3641.A0A061E7S0"/>
<gene>
    <name evidence="1" type="ORF">TCM_010993</name>
</gene>
<name>A0A061E7S0_THECC</name>
<dbReference type="PANTHER" id="PTHR15907">
    <property type="entry name" value="DUF614 FAMILY PROTEIN-RELATED"/>
    <property type="match status" value="1"/>
</dbReference>
<dbReference type="Pfam" id="PF04749">
    <property type="entry name" value="PLAC8"/>
    <property type="match status" value="1"/>
</dbReference>
<dbReference type="Proteomes" id="UP000026915">
    <property type="component" value="Chromosome 2"/>
</dbReference>
<proteinExistence type="predicted"/>